<evidence type="ECO:0000313" key="2">
    <source>
        <dbReference type="EMBL" id="MFD2516969.1"/>
    </source>
</evidence>
<sequence>MKNQKGLLIIFTRNPEPGKVKKRLAARIGDSAALELYKFLLKHTFEVTKDMSCDKVIYYSESIEKEDIWDHNIFQKKKQSGKDLGERMKNAFTEGFEAGYSNIVIIGSDLYDLQKEDLEKAFSSLYNYDYAVGPAQDGGYYLLGMKSLNSKLFRNKKWGTDTVLQETLQDLKNEQLKLLEERNDIDTYEDLIEHPELHRIIKYP</sequence>
<dbReference type="Gene3D" id="3.90.550.10">
    <property type="entry name" value="Spore Coat Polysaccharide Biosynthesis Protein SpsA, Chain A"/>
    <property type="match status" value="1"/>
</dbReference>
<dbReference type="Pfam" id="PF09837">
    <property type="entry name" value="DUF2064"/>
    <property type="match status" value="1"/>
</dbReference>
<dbReference type="InterPro" id="IPR018641">
    <property type="entry name" value="Trfase_1_rSAM/seldom-assoc"/>
</dbReference>
<evidence type="ECO:0000313" key="3">
    <source>
        <dbReference type="Proteomes" id="UP001597468"/>
    </source>
</evidence>
<dbReference type="PANTHER" id="PTHR36529">
    <property type="entry name" value="SLL1095 PROTEIN"/>
    <property type="match status" value="1"/>
</dbReference>
<proteinExistence type="predicted"/>
<reference evidence="3" key="1">
    <citation type="journal article" date="2019" name="Int. J. Syst. Evol. Microbiol.">
        <title>The Global Catalogue of Microorganisms (GCM) 10K type strain sequencing project: providing services to taxonomists for standard genome sequencing and annotation.</title>
        <authorList>
            <consortium name="The Broad Institute Genomics Platform"/>
            <consortium name="The Broad Institute Genome Sequencing Center for Infectious Disease"/>
            <person name="Wu L."/>
            <person name="Ma J."/>
        </authorList>
    </citation>
    <scope>NUCLEOTIDE SEQUENCE [LARGE SCALE GENOMIC DNA]</scope>
    <source>
        <strain evidence="3">KCTC 42585</strain>
    </source>
</reference>
<dbReference type="RefSeq" id="WP_380748566.1">
    <property type="nucleotide sequence ID" value="NZ_JBHULT010000006.1"/>
</dbReference>
<evidence type="ECO:0000256" key="1">
    <source>
        <dbReference type="SAM" id="Coils"/>
    </source>
</evidence>
<dbReference type="NCBIfam" id="TIGR04282">
    <property type="entry name" value="glyco_like_cofC"/>
    <property type="match status" value="1"/>
</dbReference>
<comment type="caution">
    <text evidence="2">The sequence shown here is derived from an EMBL/GenBank/DDBJ whole genome shotgun (WGS) entry which is preliminary data.</text>
</comment>
<dbReference type="EMBL" id="JBHULT010000006">
    <property type="protein sequence ID" value="MFD2516969.1"/>
    <property type="molecule type" value="Genomic_DNA"/>
</dbReference>
<gene>
    <name evidence="2" type="ORF">ACFSTG_03615</name>
</gene>
<dbReference type="InterPro" id="IPR029044">
    <property type="entry name" value="Nucleotide-diphossugar_trans"/>
</dbReference>
<dbReference type="SUPFAM" id="SSF53448">
    <property type="entry name" value="Nucleotide-diphospho-sugar transferases"/>
    <property type="match status" value="1"/>
</dbReference>
<name>A0ABW5IU48_9FLAO</name>
<feature type="coiled-coil region" evidence="1">
    <location>
        <begin position="164"/>
        <end position="191"/>
    </location>
</feature>
<keyword evidence="1" id="KW-0175">Coiled coil</keyword>
<protein>
    <submittedName>
        <fullName evidence="2">TIGR04282 family arsenosugar biosynthesis glycosyltransferase</fullName>
    </submittedName>
</protein>
<keyword evidence="3" id="KW-1185">Reference proteome</keyword>
<dbReference type="PANTHER" id="PTHR36529:SF1">
    <property type="entry name" value="GLYCOSYLTRANSFERASE"/>
    <property type="match status" value="1"/>
</dbReference>
<organism evidence="2 3">
    <name type="scientific">Salinimicrobium flavum</name>
    <dbReference type="NCBI Taxonomy" id="1737065"/>
    <lineage>
        <taxon>Bacteria</taxon>
        <taxon>Pseudomonadati</taxon>
        <taxon>Bacteroidota</taxon>
        <taxon>Flavobacteriia</taxon>
        <taxon>Flavobacteriales</taxon>
        <taxon>Flavobacteriaceae</taxon>
        <taxon>Salinimicrobium</taxon>
    </lineage>
</organism>
<accession>A0ABW5IU48</accession>
<dbReference type="Proteomes" id="UP001597468">
    <property type="component" value="Unassembled WGS sequence"/>
</dbReference>